<dbReference type="CDD" id="cd08510">
    <property type="entry name" value="PBP2_Lactococcal_OppA_like"/>
    <property type="match status" value="1"/>
</dbReference>
<gene>
    <name evidence="6" type="ORF">HXK00_03540</name>
</gene>
<dbReference type="EMBL" id="JABZFV010000054">
    <property type="protein sequence ID" value="MBF0934704.1"/>
    <property type="molecule type" value="Genomic_DNA"/>
</dbReference>
<feature type="domain" description="Solute-binding protein family 5" evidence="5">
    <location>
        <begin position="105"/>
        <end position="493"/>
    </location>
</feature>
<reference evidence="6" key="1">
    <citation type="submission" date="2020-04" db="EMBL/GenBank/DDBJ databases">
        <title>Deep metagenomics examines the oral microbiome during advanced dental caries in children, revealing novel taxa and co-occurrences with host molecules.</title>
        <authorList>
            <person name="Baker J.L."/>
            <person name="Morton J.T."/>
            <person name="Dinis M."/>
            <person name="Alvarez R."/>
            <person name="Tran N.C."/>
            <person name="Knight R."/>
            <person name="Edlund A."/>
        </authorList>
    </citation>
    <scope>NUCLEOTIDE SEQUENCE</scope>
    <source>
        <strain evidence="6">JCVI_23_bin.16</strain>
    </source>
</reference>
<evidence type="ECO:0000256" key="4">
    <source>
        <dbReference type="SAM" id="SignalP"/>
    </source>
</evidence>
<keyword evidence="3 4" id="KW-0732">Signal</keyword>
<dbReference type="Gene3D" id="3.90.76.10">
    <property type="entry name" value="Dipeptide-binding Protein, Domain 1"/>
    <property type="match status" value="1"/>
</dbReference>
<dbReference type="PANTHER" id="PTHR30290">
    <property type="entry name" value="PERIPLASMIC BINDING COMPONENT OF ABC TRANSPORTER"/>
    <property type="match status" value="1"/>
</dbReference>
<dbReference type="PANTHER" id="PTHR30290:SF9">
    <property type="entry name" value="OLIGOPEPTIDE-BINDING PROTEIN APPA"/>
    <property type="match status" value="1"/>
</dbReference>
<name>A0A929MP34_ABIDE</name>
<dbReference type="GO" id="GO:1904680">
    <property type="term" value="F:peptide transmembrane transporter activity"/>
    <property type="evidence" value="ECO:0007669"/>
    <property type="project" value="TreeGrafter"/>
</dbReference>
<evidence type="ECO:0000256" key="3">
    <source>
        <dbReference type="ARBA" id="ARBA00022729"/>
    </source>
</evidence>
<dbReference type="Proteomes" id="UP000757900">
    <property type="component" value="Unassembled WGS sequence"/>
</dbReference>
<dbReference type="GO" id="GO:0042597">
    <property type="term" value="C:periplasmic space"/>
    <property type="evidence" value="ECO:0007669"/>
    <property type="project" value="UniProtKB-ARBA"/>
</dbReference>
<dbReference type="InterPro" id="IPR039424">
    <property type="entry name" value="SBP_5"/>
</dbReference>
<dbReference type="Gene3D" id="3.10.105.10">
    <property type="entry name" value="Dipeptide-binding Protein, Domain 3"/>
    <property type="match status" value="1"/>
</dbReference>
<evidence type="ECO:0000259" key="5">
    <source>
        <dbReference type="Pfam" id="PF00496"/>
    </source>
</evidence>
<evidence type="ECO:0000256" key="2">
    <source>
        <dbReference type="ARBA" id="ARBA00022448"/>
    </source>
</evidence>
<evidence type="ECO:0000313" key="7">
    <source>
        <dbReference type="Proteomes" id="UP000757900"/>
    </source>
</evidence>
<dbReference type="SUPFAM" id="SSF53850">
    <property type="entry name" value="Periplasmic binding protein-like II"/>
    <property type="match status" value="1"/>
</dbReference>
<accession>A0A929MP34</accession>
<dbReference type="Gene3D" id="3.40.190.10">
    <property type="entry name" value="Periplasmic binding protein-like II"/>
    <property type="match status" value="1"/>
</dbReference>
<feature type="signal peptide" evidence="4">
    <location>
        <begin position="1"/>
        <end position="30"/>
    </location>
</feature>
<dbReference type="AlphaFoldDB" id="A0A929MP34"/>
<evidence type="ECO:0000256" key="1">
    <source>
        <dbReference type="ARBA" id="ARBA00005695"/>
    </source>
</evidence>
<dbReference type="PIRSF" id="PIRSF002741">
    <property type="entry name" value="MppA"/>
    <property type="match status" value="1"/>
</dbReference>
<dbReference type="GO" id="GO:0043190">
    <property type="term" value="C:ATP-binding cassette (ABC) transporter complex"/>
    <property type="evidence" value="ECO:0007669"/>
    <property type="project" value="InterPro"/>
</dbReference>
<feature type="chain" id="PRO_5037854028" evidence="4">
    <location>
        <begin position="31"/>
        <end position="583"/>
    </location>
</feature>
<sequence>MKSRISKSLTALVAGLSVVGVLAPWASAQAQDANLSTVIDNEGTPISGGTLKYAMVGDPFSGVLSPLYTSNSKDSDIVGMFSPNLFGNDANYKLDDSGFGKIKFDKDNKKVTITIPQGTKWDDGEPVTIEDVIYPYYVIGHKDYTGVRYGSDFQNVIGMEEYHAGTTDTISGLKKVDDYTLEVTYKEFSNSMLQAWGGVSNYIVPKHAFENIPIKDQVDSDVVRKKPVGFGPFKVKSITPGESVILEANEYYYKGKPKIDTVQMDVVNSSTAVSEMKAGNYDLAELPTDEYDTFKDASNFKTIGTVENTYSYIGFKFGSWNKDKEEVEMDTSKVIQNKALRQAMAYAFDADAVGQRFFSGLRFRANTLIPSLFKSVHASDLPGFTYDPEKSKQILADAGFVDKDGDGFVEDPNGKPFTLKFLARSSSDIAEPLWSYFVESWKQVGINVELLDGRLYDFNSYADMLRSDDQSFDVFEGAWGTGGDPNPTGFYSKKAPFNYERWADDKNEELLDALSSDKAFDEAYRKEAFHAWQAYTNEELPAIPYLYRYGIRSVNNRVKHYDVANGSSFGIEQLELTADEPIK</sequence>
<proteinExistence type="inferred from homology"/>
<comment type="similarity">
    <text evidence="1">Belongs to the bacterial solute-binding protein 5 family.</text>
</comment>
<organism evidence="6 7">
    <name type="scientific">Abiotrophia defectiva</name>
    <name type="common">Streptococcus defectivus</name>
    <dbReference type="NCBI Taxonomy" id="46125"/>
    <lineage>
        <taxon>Bacteria</taxon>
        <taxon>Bacillati</taxon>
        <taxon>Bacillota</taxon>
        <taxon>Bacilli</taxon>
        <taxon>Lactobacillales</taxon>
        <taxon>Aerococcaceae</taxon>
        <taxon>Abiotrophia</taxon>
    </lineage>
</organism>
<dbReference type="InterPro" id="IPR000914">
    <property type="entry name" value="SBP_5_dom"/>
</dbReference>
<comment type="caution">
    <text evidence="6">The sequence shown here is derived from an EMBL/GenBank/DDBJ whole genome shotgun (WGS) entry which is preliminary data.</text>
</comment>
<keyword evidence="2" id="KW-0813">Transport</keyword>
<dbReference type="InterPro" id="IPR030678">
    <property type="entry name" value="Peptide/Ni-bd"/>
</dbReference>
<evidence type="ECO:0000313" key="6">
    <source>
        <dbReference type="EMBL" id="MBF0934704.1"/>
    </source>
</evidence>
<dbReference type="Pfam" id="PF00496">
    <property type="entry name" value="SBP_bac_5"/>
    <property type="match status" value="1"/>
</dbReference>
<protein>
    <submittedName>
        <fullName evidence="6">Oligopeptide ABC transporter substrate-binding protein</fullName>
    </submittedName>
</protein>
<dbReference type="GO" id="GO:0015833">
    <property type="term" value="P:peptide transport"/>
    <property type="evidence" value="ECO:0007669"/>
    <property type="project" value="TreeGrafter"/>
</dbReference>